<dbReference type="STRING" id="400727.A0A2T7NKR3"/>
<evidence type="ECO:0000313" key="11">
    <source>
        <dbReference type="Proteomes" id="UP000245119"/>
    </source>
</evidence>
<name>A0A2T7NKR3_POMCA</name>
<dbReference type="Proteomes" id="UP000245119">
    <property type="component" value="Linkage Group LG11"/>
</dbReference>
<dbReference type="PROSITE" id="PS51263">
    <property type="entry name" value="ADF_H"/>
    <property type="match status" value="2"/>
</dbReference>
<proteinExistence type="inferred from homology"/>
<dbReference type="PANTHER" id="PTHR10829:SF56">
    <property type="entry name" value="ADF-H DOMAIN-CONTAINING PROTEIN"/>
    <property type="match status" value="1"/>
</dbReference>
<evidence type="ECO:0000259" key="9">
    <source>
        <dbReference type="PROSITE" id="PS51263"/>
    </source>
</evidence>
<dbReference type="EMBL" id="PZQS01000011">
    <property type="protein sequence ID" value="PVD21760.1"/>
    <property type="molecule type" value="Genomic_DNA"/>
</dbReference>
<feature type="domain" description="ADF-H" evidence="9">
    <location>
        <begin position="180"/>
        <end position="314"/>
    </location>
</feature>
<accession>A0A2T7NKR3</accession>
<dbReference type="GO" id="GO:0005884">
    <property type="term" value="C:actin filament"/>
    <property type="evidence" value="ECO:0007669"/>
    <property type="project" value="TreeGrafter"/>
</dbReference>
<dbReference type="FunFam" id="3.40.20.10:FF:000018">
    <property type="entry name" value="Coactosin-like 1"/>
    <property type="match status" value="2"/>
</dbReference>
<reference evidence="10 11" key="1">
    <citation type="submission" date="2018-04" db="EMBL/GenBank/DDBJ databases">
        <title>The genome of golden apple snail Pomacea canaliculata provides insight into stress tolerance and invasive adaptation.</title>
        <authorList>
            <person name="Liu C."/>
            <person name="Liu B."/>
            <person name="Ren Y."/>
            <person name="Zhang Y."/>
            <person name="Wang H."/>
            <person name="Li S."/>
            <person name="Jiang F."/>
            <person name="Yin L."/>
            <person name="Zhang G."/>
            <person name="Qian W."/>
            <person name="Fan W."/>
        </authorList>
    </citation>
    <scope>NUCLEOTIDE SEQUENCE [LARGE SCALE GENOMIC DNA]</scope>
    <source>
        <strain evidence="10">SZHN2017</strain>
        <tissue evidence="10">Muscle</tissue>
    </source>
</reference>
<comment type="caution">
    <text evidence="10">The sequence shown here is derived from an EMBL/GenBank/DDBJ whole genome shotgun (WGS) entry which is preliminary data.</text>
</comment>
<evidence type="ECO:0000256" key="4">
    <source>
        <dbReference type="ARBA" id="ARBA00023212"/>
    </source>
</evidence>
<keyword evidence="4" id="KW-0206">Cytoskeleton</keyword>
<gene>
    <name evidence="10" type="ORF">C0Q70_17561</name>
</gene>
<dbReference type="CDD" id="cd11282">
    <property type="entry name" value="ADF_coactosin_like"/>
    <property type="match status" value="2"/>
</dbReference>
<dbReference type="InterPro" id="IPR029006">
    <property type="entry name" value="ADF-H/Gelsolin-like_dom_sf"/>
</dbReference>
<evidence type="ECO:0000256" key="1">
    <source>
        <dbReference type="ARBA" id="ARBA00004245"/>
    </source>
</evidence>
<dbReference type="InterPro" id="IPR002108">
    <property type="entry name" value="ADF-H"/>
</dbReference>
<evidence type="ECO:0000256" key="3">
    <source>
        <dbReference type="ARBA" id="ARBA00023203"/>
    </source>
</evidence>
<dbReference type="Pfam" id="PF00241">
    <property type="entry name" value="Cofilin_ADF"/>
    <property type="match status" value="2"/>
</dbReference>
<dbReference type="GO" id="GO:0030427">
    <property type="term" value="C:site of polarized growth"/>
    <property type="evidence" value="ECO:0007669"/>
    <property type="project" value="TreeGrafter"/>
</dbReference>
<dbReference type="GO" id="GO:0030833">
    <property type="term" value="P:regulation of actin filament polymerization"/>
    <property type="evidence" value="ECO:0007669"/>
    <property type="project" value="TreeGrafter"/>
</dbReference>
<sequence>MATTIEVADGNAFHEAIASVRSDATEDTYVLCGHVNGDPNRIQVLKVGQDTSELATLLDDSQVMYALGRYETKFDMSTTVKFVYFRWIGDKVPVAKKGRYGVVRGEAEALFSPYHLFVESSNAEDFNNDRILQQLEETSGTKSKVLDSTEGRQMRGFTQTQLPTRDNRAKFGVSNVAKEGAAVGVEDEVLAQVAAVCNDANPVSWLVAGYKDNNPKGPIVVVGSGEGGLGEVTSLLDPAVPMYAFYRVTDKVDDITTVKFVYIVWIGESTKPMTRAKISTHKGVAEQTFTPAHITIFASDLSDLSENIIMQKVRSASGSQSHVK</sequence>
<dbReference type="AlphaFoldDB" id="A0A2T7NKR3"/>
<dbReference type="SMART" id="SM00102">
    <property type="entry name" value="ADF"/>
    <property type="match status" value="2"/>
</dbReference>
<keyword evidence="3" id="KW-0009">Actin-binding</keyword>
<comment type="subcellular location">
    <subcellularLocation>
        <location evidence="1">Cytoplasm</location>
        <location evidence="1">Cytoskeleton</location>
    </subcellularLocation>
</comment>
<protein>
    <recommendedName>
        <fullName evidence="8">Coactosin-like protein</fullName>
    </recommendedName>
</protein>
<evidence type="ECO:0000256" key="7">
    <source>
        <dbReference type="ARBA" id="ARBA00062335"/>
    </source>
</evidence>
<dbReference type="OrthoDB" id="20822at2759"/>
<evidence type="ECO:0000313" key="10">
    <source>
        <dbReference type="EMBL" id="PVD21760.1"/>
    </source>
</evidence>
<keyword evidence="2" id="KW-0963">Cytoplasm</keyword>
<comment type="subunit">
    <text evidence="7">Interacts with 5-lipoxygenase (ALOX5/5LO) in a calcium-independent manner. Binds to F-actin with a stoichiometry of 1:2.</text>
</comment>
<evidence type="ECO:0000256" key="6">
    <source>
        <dbReference type="ARBA" id="ARBA00058385"/>
    </source>
</evidence>
<comment type="function">
    <text evidence="6">Binds to F-actin in a calcium-independent manner. Has no direct effect on actin depolymerization. Acts as a chaperone for ALOX5 (5LO), influencing both its stability and activity in leukotrienes synthesis.</text>
</comment>
<dbReference type="SUPFAM" id="SSF55753">
    <property type="entry name" value="Actin depolymerizing proteins"/>
    <property type="match status" value="2"/>
</dbReference>
<dbReference type="Gene3D" id="3.40.20.10">
    <property type="entry name" value="Severin"/>
    <property type="match status" value="2"/>
</dbReference>
<dbReference type="GO" id="GO:0030864">
    <property type="term" value="C:cortical actin cytoskeleton"/>
    <property type="evidence" value="ECO:0007669"/>
    <property type="project" value="TreeGrafter"/>
</dbReference>
<feature type="domain" description="ADF-H" evidence="9">
    <location>
        <begin position="4"/>
        <end position="136"/>
    </location>
</feature>
<dbReference type="GO" id="GO:0051015">
    <property type="term" value="F:actin filament binding"/>
    <property type="evidence" value="ECO:0007669"/>
    <property type="project" value="TreeGrafter"/>
</dbReference>
<dbReference type="OMA" id="QPYHVDI"/>
<organism evidence="10 11">
    <name type="scientific">Pomacea canaliculata</name>
    <name type="common">Golden apple snail</name>
    <dbReference type="NCBI Taxonomy" id="400727"/>
    <lineage>
        <taxon>Eukaryota</taxon>
        <taxon>Metazoa</taxon>
        <taxon>Spiralia</taxon>
        <taxon>Lophotrochozoa</taxon>
        <taxon>Mollusca</taxon>
        <taxon>Gastropoda</taxon>
        <taxon>Caenogastropoda</taxon>
        <taxon>Architaenioglossa</taxon>
        <taxon>Ampullarioidea</taxon>
        <taxon>Ampullariidae</taxon>
        <taxon>Pomacea</taxon>
    </lineage>
</organism>
<evidence type="ECO:0000256" key="5">
    <source>
        <dbReference type="ARBA" id="ARBA00038052"/>
    </source>
</evidence>
<evidence type="ECO:0000256" key="2">
    <source>
        <dbReference type="ARBA" id="ARBA00022490"/>
    </source>
</evidence>
<comment type="similarity">
    <text evidence="5">Belongs to the actin-binding proteins ADF family. Coactosin subfamily.</text>
</comment>
<evidence type="ECO:0000256" key="8">
    <source>
        <dbReference type="ARBA" id="ARBA00068121"/>
    </source>
</evidence>
<keyword evidence="11" id="KW-1185">Reference proteome</keyword>
<dbReference type="PANTHER" id="PTHR10829">
    <property type="entry name" value="CORTACTIN AND DREBRIN"/>
    <property type="match status" value="1"/>
</dbReference>